<sequence length="293" mass="31634">MSHLKAESLFSIPGRTAVITGGGSGLGRICAKTFLSNGASVTIIDRDASRLESVKTELQQIKEQLSLNGEIKTIHGELGNKSSLQKVVATVREMHSEIDILVHCAGIRKQNKISYEVGEPLEKLFQATESLAYEDIEMSFRVNVLPQYFLTSGLIDYLGAAARKGGGRGCVICFSSVASKHNGQFVPAYQTTKASVDHLVKIMAAEFADFYIRVNAISPGLFLSAMNPSDPNHPESNMRYAKEMPARRAGYEEEMAGTALYLASPAGGYTTGDNMHVDGGRLLVAAAKISSRL</sequence>
<dbReference type="GO" id="GO:0016491">
    <property type="term" value="F:oxidoreductase activity"/>
    <property type="evidence" value="ECO:0007669"/>
    <property type="project" value="UniProtKB-KW"/>
</dbReference>
<dbReference type="GeneID" id="31002081"/>
<dbReference type="Proteomes" id="UP000214365">
    <property type="component" value="Unassembled WGS sequence"/>
</dbReference>
<dbReference type="Gene3D" id="3.40.50.720">
    <property type="entry name" value="NAD(P)-binding Rossmann-like Domain"/>
    <property type="match status" value="1"/>
</dbReference>
<dbReference type="InterPro" id="IPR002347">
    <property type="entry name" value="SDR_fam"/>
</dbReference>
<dbReference type="PRINTS" id="PR00081">
    <property type="entry name" value="GDHRDH"/>
</dbReference>
<dbReference type="CDD" id="cd05233">
    <property type="entry name" value="SDR_c"/>
    <property type="match status" value="1"/>
</dbReference>
<reference evidence="4 5" key="1">
    <citation type="submission" date="2015-06" db="EMBL/GenBank/DDBJ databases">
        <title>Talaromyces atroroseus IBT 11181 draft genome.</title>
        <authorList>
            <person name="Rasmussen K.B."/>
            <person name="Rasmussen S."/>
            <person name="Petersen B."/>
            <person name="Sicheritz-Ponten T."/>
            <person name="Mortensen U.H."/>
            <person name="Thrane U."/>
        </authorList>
    </citation>
    <scope>NUCLEOTIDE SEQUENCE [LARGE SCALE GENOMIC DNA]</scope>
    <source>
        <strain evidence="4 5">IBT 11181</strain>
    </source>
</reference>
<dbReference type="PANTHER" id="PTHR43618:SF8">
    <property type="entry name" value="7ALPHA-HYDROXYSTEROID DEHYDROGENASE"/>
    <property type="match status" value="1"/>
</dbReference>
<evidence type="ECO:0008006" key="6">
    <source>
        <dbReference type="Google" id="ProtNLM"/>
    </source>
</evidence>
<dbReference type="STRING" id="1441469.A0A225B5Q4"/>
<proteinExistence type="inferred from homology"/>
<dbReference type="PANTHER" id="PTHR43618">
    <property type="entry name" value="7-ALPHA-HYDROXYSTEROID DEHYDROGENASE"/>
    <property type="match status" value="1"/>
</dbReference>
<dbReference type="InterPro" id="IPR052178">
    <property type="entry name" value="Sec_Metab_Biosynth_SDR"/>
</dbReference>
<keyword evidence="3" id="KW-0560">Oxidoreductase</keyword>
<evidence type="ECO:0000256" key="1">
    <source>
        <dbReference type="ARBA" id="ARBA00006484"/>
    </source>
</evidence>
<comment type="similarity">
    <text evidence="1">Belongs to the short-chain dehydrogenases/reductases (SDR) family.</text>
</comment>
<dbReference type="InterPro" id="IPR036291">
    <property type="entry name" value="NAD(P)-bd_dom_sf"/>
</dbReference>
<dbReference type="AlphaFoldDB" id="A0A225B5Q4"/>
<gene>
    <name evidence="4" type="ORF">UA08_02326</name>
</gene>
<evidence type="ECO:0000313" key="4">
    <source>
        <dbReference type="EMBL" id="OKL62195.1"/>
    </source>
</evidence>
<name>A0A225B5Q4_TALAT</name>
<comment type="caution">
    <text evidence="4">The sequence shown here is derived from an EMBL/GenBank/DDBJ whole genome shotgun (WGS) entry which is preliminary data.</text>
</comment>
<dbReference type="SUPFAM" id="SSF51735">
    <property type="entry name" value="NAD(P)-binding Rossmann-fold domains"/>
    <property type="match status" value="1"/>
</dbReference>
<protein>
    <recommendedName>
        <fullName evidence="6">Gluconate 5-dehydrogenase</fullName>
    </recommendedName>
</protein>
<organism evidence="4 5">
    <name type="scientific">Talaromyces atroroseus</name>
    <dbReference type="NCBI Taxonomy" id="1441469"/>
    <lineage>
        <taxon>Eukaryota</taxon>
        <taxon>Fungi</taxon>
        <taxon>Dikarya</taxon>
        <taxon>Ascomycota</taxon>
        <taxon>Pezizomycotina</taxon>
        <taxon>Eurotiomycetes</taxon>
        <taxon>Eurotiomycetidae</taxon>
        <taxon>Eurotiales</taxon>
        <taxon>Trichocomaceae</taxon>
        <taxon>Talaromyces</taxon>
        <taxon>Talaromyces sect. Trachyspermi</taxon>
    </lineage>
</organism>
<dbReference type="Pfam" id="PF13561">
    <property type="entry name" value="adh_short_C2"/>
    <property type="match status" value="1"/>
</dbReference>
<keyword evidence="2" id="KW-0521">NADP</keyword>
<dbReference type="OrthoDB" id="2898618at2759"/>
<evidence type="ECO:0000256" key="2">
    <source>
        <dbReference type="ARBA" id="ARBA00022857"/>
    </source>
</evidence>
<accession>A0A225B5Q4</accession>
<dbReference type="RefSeq" id="XP_020122316.1">
    <property type="nucleotide sequence ID" value="XM_020264355.1"/>
</dbReference>
<evidence type="ECO:0000313" key="5">
    <source>
        <dbReference type="Proteomes" id="UP000214365"/>
    </source>
</evidence>
<evidence type="ECO:0000256" key="3">
    <source>
        <dbReference type="ARBA" id="ARBA00023002"/>
    </source>
</evidence>
<dbReference type="EMBL" id="LFMY01000003">
    <property type="protein sequence ID" value="OKL62195.1"/>
    <property type="molecule type" value="Genomic_DNA"/>
</dbReference>
<keyword evidence="5" id="KW-1185">Reference proteome</keyword>